<sequence>MAEIAAAAEVSVDTLYAAVGRKPRLLLAVHDMELAEGDTPLPAEQRGYVRDVRAAGTAEEKIALYAAALARVLPRSVPLLEALRVAGRSDAGCRQAYESVSERRAANMRLFAADLRATGQLRDDLDDDTVADLVWSMNSPDYFQLLRSRGYSPGQYAALVQEVWTRTLLHKSRAGQQN</sequence>
<dbReference type="InterPro" id="IPR036271">
    <property type="entry name" value="Tet_transcr_reg_TetR-rel_C_sf"/>
</dbReference>
<evidence type="ECO:0000313" key="1">
    <source>
        <dbReference type="EMBL" id="GAA4735546.1"/>
    </source>
</evidence>
<dbReference type="EMBL" id="BAABKN010000012">
    <property type="protein sequence ID" value="GAA4735546.1"/>
    <property type="molecule type" value="Genomic_DNA"/>
</dbReference>
<dbReference type="Gene3D" id="1.10.357.10">
    <property type="entry name" value="Tetracycline Repressor, domain 2"/>
    <property type="match status" value="1"/>
</dbReference>
<comment type="caution">
    <text evidence="1">The sequence shown here is derived from an EMBL/GenBank/DDBJ whole genome shotgun (WGS) entry which is preliminary data.</text>
</comment>
<protein>
    <recommendedName>
        <fullName evidence="3">TetR family transcriptional regulator</fullName>
    </recommendedName>
</protein>
<gene>
    <name evidence="1" type="ORF">GCM10023350_19230</name>
</gene>
<organism evidence="1 2">
    <name type="scientific">Nocardioides endophyticus</name>
    <dbReference type="NCBI Taxonomy" id="1353775"/>
    <lineage>
        <taxon>Bacteria</taxon>
        <taxon>Bacillati</taxon>
        <taxon>Actinomycetota</taxon>
        <taxon>Actinomycetes</taxon>
        <taxon>Propionibacteriales</taxon>
        <taxon>Nocardioidaceae</taxon>
        <taxon>Nocardioides</taxon>
    </lineage>
</organism>
<dbReference type="Proteomes" id="UP001499882">
    <property type="component" value="Unassembled WGS sequence"/>
</dbReference>
<keyword evidence="2" id="KW-1185">Reference proteome</keyword>
<name>A0ABP8YQ07_9ACTN</name>
<evidence type="ECO:0000313" key="2">
    <source>
        <dbReference type="Proteomes" id="UP001499882"/>
    </source>
</evidence>
<accession>A0ABP8YQ07</accession>
<reference evidence="2" key="1">
    <citation type="journal article" date="2019" name="Int. J. Syst. Evol. Microbiol.">
        <title>The Global Catalogue of Microorganisms (GCM) 10K type strain sequencing project: providing services to taxonomists for standard genome sequencing and annotation.</title>
        <authorList>
            <consortium name="The Broad Institute Genomics Platform"/>
            <consortium name="The Broad Institute Genome Sequencing Center for Infectious Disease"/>
            <person name="Wu L."/>
            <person name="Ma J."/>
        </authorList>
    </citation>
    <scope>NUCLEOTIDE SEQUENCE [LARGE SCALE GENOMIC DNA]</scope>
    <source>
        <strain evidence="2">JCM 18532</strain>
    </source>
</reference>
<dbReference type="SUPFAM" id="SSF48498">
    <property type="entry name" value="Tetracyclin repressor-like, C-terminal domain"/>
    <property type="match status" value="1"/>
</dbReference>
<evidence type="ECO:0008006" key="3">
    <source>
        <dbReference type="Google" id="ProtNLM"/>
    </source>
</evidence>
<proteinExistence type="predicted"/>